<keyword evidence="3" id="KW-0732">Signal</keyword>
<evidence type="ECO:0000256" key="4">
    <source>
        <dbReference type="ARBA" id="ARBA00023136"/>
    </source>
</evidence>
<dbReference type="GO" id="GO:0009279">
    <property type="term" value="C:cell outer membrane"/>
    <property type="evidence" value="ECO:0007669"/>
    <property type="project" value="UniProtKB-SubCell"/>
</dbReference>
<dbReference type="AlphaFoldDB" id="A0A9D1V1L3"/>
<dbReference type="SUPFAM" id="SSF48452">
    <property type="entry name" value="TPR-like"/>
    <property type="match status" value="1"/>
</dbReference>
<comment type="caution">
    <text evidence="7">The sequence shown here is derived from an EMBL/GenBank/DDBJ whole genome shotgun (WGS) entry which is preliminary data.</text>
</comment>
<protein>
    <submittedName>
        <fullName evidence="7">RagB/SusD family nutrient uptake outer membrane protein</fullName>
    </submittedName>
</protein>
<keyword evidence="5" id="KW-0998">Cell outer membrane</keyword>
<evidence type="ECO:0000256" key="5">
    <source>
        <dbReference type="ARBA" id="ARBA00023237"/>
    </source>
</evidence>
<reference evidence="7" key="1">
    <citation type="journal article" date="2021" name="PeerJ">
        <title>Extensive microbial diversity within the chicken gut microbiome revealed by metagenomics and culture.</title>
        <authorList>
            <person name="Gilroy R."/>
            <person name="Ravi A."/>
            <person name="Getino M."/>
            <person name="Pursley I."/>
            <person name="Horton D.L."/>
            <person name="Alikhan N.F."/>
            <person name="Baker D."/>
            <person name="Gharbi K."/>
            <person name="Hall N."/>
            <person name="Watson M."/>
            <person name="Adriaenssens E.M."/>
            <person name="Foster-Nyarko E."/>
            <person name="Jarju S."/>
            <person name="Secka A."/>
            <person name="Antonio M."/>
            <person name="Oren A."/>
            <person name="Chaudhuri R.R."/>
            <person name="La Ragione R."/>
            <person name="Hildebrand F."/>
            <person name="Pallen M.J."/>
        </authorList>
    </citation>
    <scope>NUCLEOTIDE SEQUENCE</scope>
    <source>
        <strain evidence="7">23274</strain>
    </source>
</reference>
<dbReference type="EMBL" id="DXFT01000196">
    <property type="protein sequence ID" value="HIX04412.1"/>
    <property type="molecule type" value="Genomic_DNA"/>
</dbReference>
<name>A0A9D1V1L3_9BACT</name>
<reference evidence="7" key="2">
    <citation type="submission" date="2021-04" db="EMBL/GenBank/DDBJ databases">
        <authorList>
            <person name="Gilroy R."/>
        </authorList>
    </citation>
    <scope>NUCLEOTIDE SEQUENCE</scope>
    <source>
        <strain evidence="7">23274</strain>
    </source>
</reference>
<feature type="non-terminal residue" evidence="7">
    <location>
        <position position="1"/>
    </location>
</feature>
<evidence type="ECO:0000256" key="2">
    <source>
        <dbReference type="ARBA" id="ARBA00006275"/>
    </source>
</evidence>
<evidence type="ECO:0000256" key="1">
    <source>
        <dbReference type="ARBA" id="ARBA00004442"/>
    </source>
</evidence>
<dbReference type="Gene3D" id="1.25.40.390">
    <property type="match status" value="1"/>
</dbReference>
<dbReference type="Pfam" id="PF07980">
    <property type="entry name" value="SusD_RagB"/>
    <property type="match status" value="1"/>
</dbReference>
<comment type="similarity">
    <text evidence="2">Belongs to the SusD family.</text>
</comment>
<comment type="subcellular location">
    <subcellularLocation>
        <location evidence="1">Cell outer membrane</location>
    </subcellularLocation>
</comment>
<sequence length="136" mass="16353">SYTVEGETFSRNTEEIRHYFNLVRFRAGLPGMTAQEASDYNTVRDMIRRERQIELAWEGHRYFDVRRWEIANVEENEPIYGVDINQSENNPEAFYQKVVVREAEYTYKSFVRRQNFWPIPNDEIIRNPNLVQSPGW</sequence>
<gene>
    <name evidence="7" type="ORF">H9863_09925</name>
</gene>
<evidence type="ECO:0000256" key="3">
    <source>
        <dbReference type="ARBA" id="ARBA00022729"/>
    </source>
</evidence>
<evidence type="ECO:0000313" key="7">
    <source>
        <dbReference type="EMBL" id="HIX04412.1"/>
    </source>
</evidence>
<dbReference type="InterPro" id="IPR011990">
    <property type="entry name" value="TPR-like_helical_dom_sf"/>
</dbReference>
<keyword evidence="4" id="KW-0472">Membrane</keyword>
<organism evidence="7 8">
    <name type="scientific">Candidatus Odoribacter faecigallinarum</name>
    <dbReference type="NCBI Taxonomy" id="2838706"/>
    <lineage>
        <taxon>Bacteria</taxon>
        <taxon>Pseudomonadati</taxon>
        <taxon>Bacteroidota</taxon>
        <taxon>Bacteroidia</taxon>
        <taxon>Bacteroidales</taxon>
        <taxon>Odoribacteraceae</taxon>
        <taxon>Odoribacter</taxon>
    </lineage>
</organism>
<evidence type="ECO:0000259" key="6">
    <source>
        <dbReference type="Pfam" id="PF07980"/>
    </source>
</evidence>
<dbReference type="InterPro" id="IPR012944">
    <property type="entry name" value="SusD_RagB_dom"/>
</dbReference>
<accession>A0A9D1V1L3</accession>
<proteinExistence type="inferred from homology"/>
<evidence type="ECO:0000313" key="8">
    <source>
        <dbReference type="Proteomes" id="UP000824202"/>
    </source>
</evidence>
<feature type="domain" description="RagB/SusD" evidence="6">
    <location>
        <begin position="12"/>
        <end position="136"/>
    </location>
</feature>
<dbReference type="Proteomes" id="UP000824202">
    <property type="component" value="Unassembled WGS sequence"/>
</dbReference>